<dbReference type="Proteomes" id="UP000199800">
    <property type="component" value="Unassembled WGS sequence"/>
</dbReference>
<dbReference type="SUPFAM" id="SSF116734">
    <property type="entry name" value="DNA methylase specificity domain"/>
    <property type="match status" value="2"/>
</dbReference>
<dbReference type="OrthoDB" id="9811611at2"/>
<feature type="domain" description="Type I restriction modification DNA specificity" evidence="4">
    <location>
        <begin position="35"/>
        <end position="185"/>
    </location>
</feature>
<evidence type="ECO:0000256" key="3">
    <source>
        <dbReference type="ARBA" id="ARBA00023125"/>
    </source>
</evidence>
<evidence type="ECO:0000256" key="1">
    <source>
        <dbReference type="ARBA" id="ARBA00010923"/>
    </source>
</evidence>
<dbReference type="InterPro" id="IPR000055">
    <property type="entry name" value="Restrct_endonuc_typeI_TRD"/>
</dbReference>
<dbReference type="CDD" id="cd17257">
    <property type="entry name" value="RMtype1_S_EcoBI-TRD1-CR1_like"/>
    <property type="match status" value="1"/>
</dbReference>
<dbReference type="Gene3D" id="3.90.220.20">
    <property type="entry name" value="DNA methylase specificity domains"/>
    <property type="match status" value="2"/>
</dbReference>
<proteinExistence type="inferred from homology"/>
<accession>A0A1I0CMK6</accession>
<keyword evidence="6" id="KW-1185">Reference proteome</keyword>
<keyword evidence="3" id="KW-0238">DNA-binding</keyword>
<feature type="domain" description="Type I restriction modification DNA specificity" evidence="4">
    <location>
        <begin position="208"/>
        <end position="377"/>
    </location>
</feature>
<dbReference type="RefSeq" id="WP_092477787.1">
    <property type="nucleotide sequence ID" value="NZ_FOHN01000010.1"/>
</dbReference>
<gene>
    <name evidence="5" type="ORF">SAMN04487772_11062</name>
</gene>
<evidence type="ECO:0000259" key="4">
    <source>
        <dbReference type="Pfam" id="PF01420"/>
    </source>
</evidence>
<dbReference type="AlphaFoldDB" id="A0A1I0CMK6"/>
<name>A0A1I0CMK6_9FIRM</name>
<dbReference type="STRING" id="29364.SAMN04487772_11062"/>
<reference evidence="5 6" key="1">
    <citation type="submission" date="2016-10" db="EMBL/GenBank/DDBJ databases">
        <authorList>
            <person name="de Groot N.N."/>
        </authorList>
    </citation>
    <scope>NUCLEOTIDE SEQUENCE [LARGE SCALE GENOMIC DNA]</scope>
    <source>
        <strain evidence="5 6">DSM 1801</strain>
    </source>
</reference>
<evidence type="ECO:0000256" key="2">
    <source>
        <dbReference type="ARBA" id="ARBA00022747"/>
    </source>
</evidence>
<sequence length="398" mass="45545">MKYKRYVISDLLSEISMGPFGSNIKKECFVDAGIPVLNGSNLADVAMNDDAFRYVTEEKADSLGKANASRGDVVVTHRGTLGQISFIPSNSMYERYVISQSQFRFRCNEKVLPEYLVYYFHTRKGQHDLLSNASQVGVPALARATTTFQQLEVEIPEIEVQRKIVGILELLRNKIELNKEINKNLLQQMESIYKAWFIDYIPFNGKRPINWEKTSIYTIANIIYGAPFASKLFNTDGEGVPIIRIRDLKEQAFVTYTTEKHPKGHLIQPGDIVVGMDGEFRPYIWGNTEAWLNQRVCIFKNIRPKGKAFVLFTIKPLLFKIEQTQVATTVIHIGKKDYDAFEFYLPDEKTLNQFDTITYPMLEQVVVNSLENKRLSELRDSLLPRLMSGELDVSSLDL</sequence>
<dbReference type="InterPro" id="IPR052021">
    <property type="entry name" value="Type-I_RS_S_subunit"/>
</dbReference>
<dbReference type="Pfam" id="PF01420">
    <property type="entry name" value="Methylase_S"/>
    <property type="match status" value="2"/>
</dbReference>
<evidence type="ECO:0000313" key="6">
    <source>
        <dbReference type="Proteomes" id="UP000199800"/>
    </source>
</evidence>
<dbReference type="GO" id="GO:0003677">
    <property type="term" value="F:DNA binding"/>
    <property type="evidence" value="ECO:0007669"/>
    <property type="project" value="UniProtKB-KW"/>
</dbReference>
<dbReference type="PANTHER" id="PTHR30408:SF13">
    <property type="entry name" value="TYPE I RESTRICTION ENZYME HINDI SPECIFICITY SUBUNIT"/>
    <property type="match status" value="1"/>
</dbReference>
<dbReference type="PANTHER" id="PTHR30408">
    <property type="entry name" value="TYPE-1 RESTRICTION ENZYME ECOKI SPECIFICITY PROTEIN"/>
    <property type="match status" value="1"/>
</dbReference>
<comment type="similarity">
    <text evidence="1">Belongs to the type-I restriction system S methylase family.</text>
</comment>
<evidence type="ECO:0000313" key="5">
    <source>
        <dbReference type="EMBL" id="SET20229.1"/>
    </source>
</evidence>
<dbReference type="GO" id="GO:0009307">
    <property type="term" value="P:DNA restriction-modification system"/>
    <property type="evidence" value="ECO:0007669"/>
    <property type="project" value="UniProtKB-KW"/>
</dbReference>
<dbReference type="InterPro" id="IPR044946">
    <property type="entry name" value="Restrct_endonuc_typeI_TRD_sf"/>
</dbReference>
<dbReference type="EMBL" id="FOHN01000010">
    <property type="protein sequence ID" value="SET20229.1"/>
    <property type="molecule type" value="Genomic_DNA"/>
</dbReference>
<protein>
    <submittedName>
        <fullName evidence="5">Type I restriction enzyme, S subunit</fullName>
    </submittedName>
</protein>
<organism evidence="5 6">
    <name type="scientific">[Clostridium] polysaccharolyticum</name>
    <dbReference type="NCBI Taxonomy" id="29364"/>
    <lineage>
        <taxon>Bacteria</taxon>
        <taxon>Bacillati</taxon>
        <taxon>Bacillota</taxon>
        <taxon>Clostridia</taxon>
        <taxon>Lachnospirales</taxon>
        <taxon>Lachnospiraceae</taxon>
    </lineage>
</organism>
<keyword evidence="2" id="KW-0680">Restriction system</keyword>